<accession>A0AA39YBF8</accession>
<reference evidence="4" key="1">
    <citation type="submission" date="2023-06" db="EMBL/GenBank/DDBJ databases">
        <title>Genome-scale phylogeny and comparative genomics of the fungal order Sordariales.</title>
        <authorList>
            <consortium name="Lawrence Berkeley National Laboratory"/>
            <person name="Hensen N."/>
            <person name="Bonometti L."/>
            <person name="Westerberg I."/>
            <person name="Brannstrom I.O."/>
            <person name="Guillou S."/>
            <person name="Cros-Aarteil S."/>
            <person name="Calhoun S."/>
            <person name="Haridas S."/>
            <person name="Kuo A."/>
            <person name="Mondo S."/>
            <person name="Pangilinan J."/>
            <person name="Riley R."/>
            <person name="Labutti K."/>
            <person name="Andreopoulos B."/>
            <person name="Lipzen A."/>
            <person name="Chen C."/>
            <person name="Yanf M."/>
            <person name="Daum C."/>
            <person name="Ng V."/>
            <person name="Clum A."/>
            <person name="Steindorff A."/>
            <person name="Ohm R."/>
            <person name="Martin F."/>
            <person name="Silar P."/>
            <person name="Natvig D."/>
            <person name="Lalanne C."/>
            <person name="Gautier V."/>
            <person name="Ament-Velasquez S.L."/>
            <person name="Kruys A."/>
            <person name="Hutchinson M.I."/>
            <person name="Powell A.J."/>
            <person name="Barry K."/>
            <person name="Miller A.N."/>
            <person name="Grigoriev I.V."/>
            <person name="Debuchy R."/>
            <person name="Gladieux P."/>
            <person name="Thoren M.H."/>
            <person name="Johannesson H."/>
        </authorList>
    </citation>
    <scope>NUCLEOTIDE SEQUENCE</scope>
    <source>
        <strain evidence="4">SMH2532-1</strain>
    </source>
</reference>
<dbReference type="SUPFAM" id="SSF51735">
    <property type="entry name" value="NAD(P)-binding Rossmann-fold domains"/>
    <property type="match status" value="1"/>
</dbReference>
<dbReference type="GO" id="GO:0005737">
    <property type="term" value="C:cytoplasm"/>
    <property type="evidence" value="ECO:0007669"/>
    <property type="project" value="TreeGrafter"/>
</dbReference>
<keyword evidence="5" id="KW-1185">Reference proteome</keyword>
<dbReference type="Pfam" id="PF00106">
    <property type="entry name" value="adh_short"/>
    <property type="match status" value="1"/>
</dbReference>
<protein>
    <recommendedName>
        <fullName evidence="6">NAD(P)-binding protein</fullName>
    </recommendedName>
</protein>
<dbReference type="InterPro" id="IPR036291">
    <property type="entry name" value="NAD(P)-bd_dom_sf"/>
</dbReference>
<evidence type="ECO:0008006" key="6">
    <source>
        <dbReference type="Google" id="ProtNLM"/>
    </source>
</evidence>
<dbReference type="AlphaFoldDB" id="A0AA39YBF8"/>
<sequence>MAEIQYSETIAQNVRGRVVVLTGGAQGIGAATVTLLHSLRAHVVFGDVADSASKELEASLSVSQQPNPNSGTVHFVKTDVCSYPDQLALFDDAFRRYGRVDAGITCAGVIGDLDIFDPSKLTIEAVREESPSLNKTLNINLISAMHFARIATAYITASPRLPGPFTPSLTFTSSVAGIAWATSMPCYSASKHGLLGLSRALSFSPSPTGIRSNTICPSATNTALVSSALRRMWTGALGLSFQEPSDVARYIVQCVADSALNGKALLVARGEARDIEKGLEECAEGWMGEENAREWRLLKDVVKSKV</sequence>
<dbReference type="InterPro" id="IPR020904">
    <property type="entry name" value="Sc_DH/Rdtase_CS"/>
</dbReference>
<organism evidence="4 5">
    <name type="scientific">Cercophora newfieldiana</name>
    <dbReference type="NCBI Taxonomy" id="92897"/>
    <lineage>
        <taxon>Eukaryota</taxon>
        <taxon>Fungi</taxon>
        <taxon>Dikarya</taxon>
        <taxon>Ascomycota</taxon>
        <taxon>Pezizomycotina</taxon>
        <taxon>Sordariomycetes</taxon>
        <taxon>Sordariomycetidae</taxon>
        <taxon>Sordariales</taxon>
        <taxon>Lasiosphaeriaceae</taxon>
        <taxon>Cercophora</taxon>
    </lineage>
</organism>
<dbReference type="Gene3D" id="3.40.50.720">
    <property type="entry name" value="NAD(P)-binding Rossmann-like Domain"/>
    <property type="match status" value="1"/>
</dbReference>
<comment type="similarity">
    <text evidence="1">Belongs to the short-chain dehydrogenases/reductases (SDR) family.</text>
</comment>
<dbReference type="InterPro" id="IPR002347">
    <property type="entry name" value="SDR_fam"/>
</dbReference>
<dbReference type="PANTHER" id="PTHR44229">
    <property type="entry name" value="15-HYDROXYPROSTAGLANDIN DEHYDROGENASE [NAD(+)]"/>
    <property type="match status" value="1"/>
</dbReference>
<dbReference type="PROSITE" id="PS00061">
    <property type="entry name" value="ADH_SHORT"/>
    <property type="match status" value="1"/>
</dbReference>
<comment type="caution">
    <text evidence="4">The sequence shown here is derived from an EMBL/GenBank/DDBJ whole genome shotgun (WGS) entry which is preliminary data.</text>
</comment>
<name>A0AA39YBF8_9PEZI</name>
<dbReference type="EMBL" id="JAULSV010000003">
    <property type="protein sequence ID" value="KAK0649547.1"/>
    <property type="molecule type" value="Genomic_DNA"/>
</dbReference>
<proteinExistence type="inferred from homology"/>
<gene>
    <name evidence="4" type="ORF">B0T16DRAFT_492160</name>
</gene>
<evidence type="ECO:0000313" key="4">
    <source>
        <dbReference type="EMBL" id="KAK0649547.1"/>
    </source>
</evidence>
<dbReference type="GO" id="GO:0016616">
    <property type="term" value="F:oxidoreductase activity, acting on the CH-OH group of donors, NAD or NADP as acceptor"/>
    <property type="evidence" value="ECO:0007669"/>
    <property type="project" value="TreeGrafter"/>
</dbReference>
<keyword evidence="3" id="KW-0560">Oxidoreductase</keyword>
<dbReference type="Proteomes" id="UP001174936">
    <property type="component" value="Unassembled WGS sequence"/>
</dbReference>
<dbReference type="PRINTS" id="PR00081">
    <property type="entry name" value="GDHRDH"/>
</dbReference>
<keyword evidence="2" id="KW-0521">NADP</keyword>
<evidence type="ECO:0000256" key="1">
    <source>
        <dbReference type="ARBA" id="ARBA00006484"/>
    </source>
</evidence>
<evidence type="ECO:0000313" key="5">
    <source>
        <dbReference type="Proteomes" id="UP001174936"/>
    </source>
</evidence>
<evidence type="ECO:0000256" key="2">
    <source>
        <dbReference type="ARBA" id="ARBA00022857"/>
    </source>
</evidence>
<dbReference type="PANTHER" id="PTHR44229:SF4">
    <property type="entry name" value="15-HYDROXYPROSTAGLANDIN DEHYDROGENASE [NAD(+)]"/>
    <property type="match status" value="1"/>
</dbReference>
<evidence type="ECO:0000256" key="3">
    <source>
        <dbReference type="ARBA" id="ARBA00023002"/>
    </source>
</evidence>